<dbReference type="RefSeq" id="WP_129888856.1">
    <property type="nucleotide sequence ID" value="NZ_CP035758.1"/>
</dbReference>
<dbReference type="KEGG" id="kbs:EPA93_18110"/>
<evidence type="ECO:0000313" key="1">
    <source>
        <dbReference type="EMBL" id="QBD77803.1"/>
    </source>
</evidence>
<evidence type="ECO:0000313" key="2">
    <source>
        <dbReference type="Proteomes" id="UP000290365"/>
    </source>
</evidence>
<dbReference type="AlphaFoldDB" id="A0A4P6JR86"/>
<evidence type="ECO:0008006" key="3">
    <source>
        <dbReference type="Google" id="ProtNLM"/>
    </source>
</evidence>
<accession>A0A4P6JR86</accession>
<dbReference type="EMBL" id="CP035758">
    <property type="protein sequence ID" value="QBD77803.1"/>
    <property type="molecule type" value="Genomic_DNA"/>
</dbReference>
<dbReference type="Proteomes" id="UP000290365">
    <property type="component" value="Chromosome"/>
</dbReference>
<proteinExistence type="predicted"/>
<reference evidence="1 2" key="1">
    <citation type="submission" date="2019-01" db="EMBL/GenBank/DDBJ databases">
        <title>Ktedonosporobacter rubrisoli SCAWS-G2.</title>
        <authorList>
            <person name="Huang Y."/>
            <person name="Yan B."/>
        </authorList>
    </citation>
    <scope>NUCLEOTIDE SEQUENCE [LARGE SCALE GENOMIC DNA]</scope>
    <source>
        <strain evidence="1 2">SCAWS-G2</strain>
    </source>
</reference>
<protein>
    <recommendedName>
        <fullName evidence="3">GIY-YIG domain-containing protein</fullName>
    </recommendedName>
</protein>
<organism evidence="1 2">
    <name type="scientific">Ktedonosporobacter rubrisoli</name>
    <dbReference type="NCBI Taxonomy" id="2509675"/>
    <lineage>
        <taxon>Bacteria</taxon>
        <taxon>Bacillati</taxon>
        <taxon>Chloroflexota</taxon>
        <taxon>Ktedonobacteria</taxon>
        <taxon>Ktedonobacterales</taxon>
        <taxon>Ktedonosporobacteraceae</taxon>
        <taxon>Ktedonosporobacter</taxon>
    </lineage>
</organism>
<name>A0A4P6JR86_KTERU</name>
<keyword evidence="2" id="KW-1185">Reference proteome</keyword>
<gene>
    <name evidence="1" type="ORF">EPA93_18110</name>
</gene>
<dbReference type="OrthoDB" id="9807770at2"/>
<sequence length="357" mass="41475">MSTATPQENEKPCRQCKQIKPLLAFSRLKGKADGYKEICDECQGFNQQERHRRVAAQRAMWLQGQEREDRRQMEWARRVALRQAQETRWQELENWYLQQPDRRCRACQQLLPASAFDSTSSANGFVLYTRCKACHALLLERRQVACCMCQKKTLRVDFISQLKGYALCGMGTSLSLCCKRCEASFLALPEPEQRVLIRSCCERTFPIGQVIYAEVDPETHEIRYVGRTSKPKRRHAQHLLEAASVTNGADSKVCHTRSSWIQTLAERGLKPCMRIIRSVEVSPYVAEWEQRYIWYGIQQGWNLLNCEAANEALVARIKNAHLDFLNAPFETLVQQNFFPAYGFAYFLRTWYESEYVS</sequence>